<protein>
    <submittedName>
        <fullName evidence="2">Uncharacterized protein</fullName>
    </submittedName>
</protein>
<dbReference type="PANTHER" id="PTHR32258:SF28">
    <property type="entry name" value="PROTEIN NETWORKED 3A-RELATED"/>
    <property type="match status" value="1"/>
</dbReference>
<dbReference type="InterPro" id="IPR051861">
    <property type="entry name" value="NET_actin-binding_domain"/>
</dbReference>
<feature type="compositionally biased region" description="Basic and acidic residues" evidence="1">
    <location>
        <begin position="81"/>
        <end position="99"/>
    </location>
</feature>
<accession>A0A423SDB9</accession>
<evidence type="ECO:0000256" key="1">
    <source>
        <dbReference type="SAM" id="MobiDB-lite"/>
    </source>
</evidence>
<feature type="compositionally biased region" description="Basic and acidic residues" evidence="1">
    <location>
        <begin position="46"/>
        <end position="71"/>
    </location>
</feature>
<feature type="region of interest" description="Disordered" evidence="1">
    <location>
        <begin position="136"/>
        <end position="166"/>
    </location>
</feature>
<feature type="region of interest" description="Disordered" evidence="1">
    <location>
        <begin position="560"/>
        <end position="583"/>
    </location>
</feature>
<feature type="compositionally biased region" description="Pro residues" evidence="1">
    <location>
        <begin position="530"/>
        <end position="544"/>
    </location>
</feature>
<reference evidence="2 3" key="1">
    <citation type="submission" date="2018-04" db="EMBL/GenBank/DDBJ databases">
        <authorList>
            <person name="Zhang X."/>
            <person name="Yuan J."/>
            <person name="Li F."/>
            <person name="Xiang J."/>
        </authorList>
    </citation>
    <scope>NUCLEOTIDE SEQUENCE [LARGE SCALE GENOMIC DNA]</scope>
    <source>
        <tissue evidence="2">Muscle</tissue>
    </source>
</reference>
<proteinExistence type="predicted"/>
<feature type="compositionally biased region" description="Basic and acidic residues" evidence="1">
    <location>
        <begin position="318"/>
        <end position="331"/>
    </location>
</feature>
<feature type="compositionally biased region" description="Basic and acidic residues" evidence="1">
    <location>
        <begin position="195"/>
        <end position="221"/>
    </location>
</feature>
<dbReference type="AlphaFoldDB" id="A0A423SDB9"/>
<feature type="compositionally biased region" description="Basic and acidic residues" evidence="1">
    <location>
        <begin position="136"/>
        <end position="145"/>
    </location>
</feature>
<sequence>MEMAKEREKLEQEIKTLGDEDKLDKLEEERREMVRMSTAPGSDPQGLEKENRELKERIRLQRDEHEKEMQKMNRKYTAAGPEREHLEKENREMREDIRSLKAKLAQQQEREMALETERETLELDVRCLRDEMEALKSKHEEQMREMHRKSNANGSDTQDLEKENGDLKENIRSLKEQHKKELEAAKNDVTALQESYKDQIRDMNKRRNHAEKEKQAAMKEMKKLEEECEEIKRNHSGREAVIQRLQVENSQLKQQEQHRAALEATKKAEAERLKEAYGDLQAKLAQQQEREMALETEREKLVLDVRGLQDEMEALKGNHEKQLQEMQRKNDANGAETQEMEKENGDLKEKIRSLQELQAKKTAEVERMNDYINNLKIYYETYSQNMKIDLDQMAKEKQEAVMKMETLQDSYREMQKTYSDSKREIHRLQRENSQLKQQAAFPGIPPQAAGGTATPGFPLAAGQDIRGQQTATNPQSKQQAGGAGPKQRQTTIGPGGIYPNEESPPLHASGAVHHPGLCPAALSGGELSSSPPPPPPTPPPPLPSPACKQSYATRVQLQAQPPPSFLSGDDKANSSSALVNASRKTSLLGARTSRKTTLKAKDFRHRFRAGKRLMLGDESLALHTKGFSQTSAEVWDQWRECPELPFQSLAVVRTGVAARVIQRVTS</sequence>
<keyword evidence="3" id="KW-1185">Reference proteome</keyword>
<feature type="compositionally biased region" description="Basic and acidic residues" evidence="1">
    <location>
        <begin position="1"/>
        <end position="34"/>
    </location>
</feature>
<name>A0A423SDB9_PENVA</name>
<feature type="compositionally biased region" description="Polar residues" evidence="1">
    <location>
        <begin position="573"/>
        <end position="583"/>
    </location>
</feature>
<feature type="region of interest" description="Disordered" evidence="1">
    <location>
        <begin position="193"/>
        <end position="221"/>
    </location>
</feature>
<dbReference type="EMBL" id="QCYY01003751">
    <property type="protein sequence ID" value="ROT62238.1"/>
    <property type="molecule type" value="Genomic_DNA"/>
</dbReference>
<comment type="caution">
    <text evidence="2">The sequence shown here is derived from an EMBL/GenBank/DDBJ whole genome shotgun (WGS) entry which is preliminary data.</text>
</comment>
<feature type="region of interest" description="Disordered" evidence="1">
    <location>
        <begin position="432"/>
        <end position="547"/>
    </location>
</feature>
<reference evidence="2 3" key="2">
    <citation type="submission" date="2019-01" db="EMBL/GenBank/DDBJ databases">
        <title>The decoding of complex shrimp genome reveals the adaptation for benthos swimmer, frequently molting mechanism and breeding impact on genome.</title>
        <authorList>
            <person name="Sun Y."/>
            <person name="Gao Y."/>
            <person name="Yu Y."/>
        </authorList>
    </citation>
    <scope>NUCLEOTIDE SEQUENCE [LARGE SCALE GENOMIC DNA]</scope>
    <source>
        <tissue evidence="2">Muscle</tissue>
    </source>
</reference>
<dbReference type="PANTHER" id="PTHR32258">
    <property type="entry name" value="PROTEIN NETWORKED 4A"/>
    <property type="match status" value="1"/>
</dbReference>
<gene>
    <name evidence="2" type="ORF">C7M84_019925</name>
</gene>
<dbReference type="OrthoDB" id="10678837at2759"/>
<organism evidence="2 3">
    <name type="scientific">Penaeus vannamei</name>
    <name type="common">Whiteleg shrimp</name>
    <name type="synonym">Litopenaeus vannamei</name>
    <dbReference type="NCBI Taxonomy" id="6689"/>
    <lineage>
        <taxon>Eukaryota</taxon>
        <taxon>Metazoa</taxon>
        <taxon>Ecdysozoa</taxon>
        <taxon>Arthropoda</taxon>
        <taxon>Crustacea</taxon>
        <taxon>Multicrustacea</taxon>
        <taxon>Malacostraca</taxon>
        <taxon>Eumalacostraca</taxon>
        <taxon>Eucarida</taxon>
        <taxon>Decapoda</taxon>
        <taxon>Dendrobranchiata</taxon>
        <taxon>Penaeoidea</taxon>
        <taxon>Penaeidae</taxon>
        <taxon>Penaeus</taxon>
    </lineage>
</organism>
<feature type="compositionally biased region" description="Polar residues" evidence="1">
    <location>
        <begin position="466"/>
        <end position="479"/>
    </location>
</feature>
<dbReference type="Proteomes" id="UP000283509">
    <property type="component" value="Unassembled WGS sequence"/>
</dbReference>
<evidence type="ECO:0000313" key="2">
    <source>
        <dbReference type="EMBL" id="ROT62238.1"/>
    </source>
</evidence>
<feature type="region of interest" description="Disordered" evidence="1">
    <location>
        <begin position="318"/>
        <end position="346"/>
    </location>
</feature>
<feature type="region of interest" description="Disordered" evidence="1">
    <location>
        <begin position="1"/>
        <end position="116"/>
    </location>
</feature>
<evidence type="ECO:0000313" key="3">
    <source>
        <dbReference type="Proteomes" id="UP000283509"/>
    </source>
</evidence>